<gene>
    <name evidence="3" type="ORF">AMAG_06969</name>
</gene>
<keyword evidence="4" id="KW-1185">Reference proteome</keyword>
<dbReference type="EMBL" id="GG745337">
    <property type="protein sequence ID" value="KNE61220.1"/>
    <property type="molecule type" value="Genomic_DNA"/>
</dbReference>
<feature type="region of interest" description="Disordered" evidence="1">
    <location>
        <begin position="353"/>
        <end position="372"/>
    </location>
</feature>
<dbReference type="Proteomes" id="UP000054350">
    <property type="component" value="Unassembled WGS sequence"/>
</dbReference>
<feature type="compositionally biased region" description="Low complexity" evidence="1">
    <location>
        <begin position="576"/>
        <end position="598"/>
    </location>
</feature>
<name>A0A0L0SFS3_ALLM3</name>
<feature type="transmembrane region" description="Helical" evidence="2">
    <location>
        <begin position="381"/>
        <end position="404"/>
    </location>
</feature>
<keyword evidence="2" id="KW-1133">Transmembrane helix</keyword>
<dbReference type="OrthoDB" id="5650998at2759"/>
<feature type="compositionally biased region" description="Low complexity" evidence="1">
    <location>
        <begin position="634"/>
        <end position="660"/>
    </location>
</feature>
<keyword evidence="2" id="KW-0812">Transmembrane</keyword>
<feature type="region of interest" description="Disordered" evidence="1">
    <location>
        <begin position="537"/>
        <end position="686"/>
    </location>
</feature>
<feature type="compositionally biased region" description="Polar residues" evidence="1">
    <location>
        <begin position="675"/>
        <end position="686"/>
    </location>
</feature>
<feature type="compositionally biased region" description="Low complexity" evidence="1">
    <location>
        <begin position="615"/>
        <end position="626"/>
    </location>
</feature>
<dbReference type="AlphaFoldDB" id="A0A0L0SFS3"/>
<evidence type="ECO:0000256" key="1">
    <source>
        <dbReference type="SAM" id="MobiDB-lite"/>
    </source>
</evidence>
<reference evidence="4" key="2">
    <citation type="submission" date="2009-11" db="EMBL/GenBank/DDBJ databases">
        <title>The Genome Sequence of Allomyces macrogynus strain ATCC 38327.</title>
        <authorList>
            <consortium name="The Broad Institute Genome Sequencing Platform"/>
            <person name="Russ C."/>
            <person name="Cuomo C."/>
            <person name="Shea T."/>
            <person name="Young S.K."/>
            <person name="Zeng Q."/>
            <person name="Koehrsen M."/>
            <person name="Haas B."/>
            <person name="Borodovsky M."/>
            <person name="Guigo R."/>
            <person name="Alvarado L."/>
            <person name="Berlin A."/>
            <person name="Borenstein D."/>
            <person name="Chen Z."/>
            <person name="Engels R."/>
            <person name="Freedman E."/>
            <person name="Gellesch M."/>
            <person name="Goldberg J."/>
            <person name="Griggs A."/>
            <person name="Gujja S."/>
            <person name="Heiman D."/>
            <person name="Hepburn T."/>
            <person name="Howarth C."/>
            <person name="Jen D."/>
            <person name="Larson L."/>
            <person name="Lewis B."/>
            <person name="Mehta T."/>
            <person name="Park D."/>
            <person name="Pearson M."/>
            <person name="Roberts A."/>
            <person name="Saif S."/>
            <person name="Shenoy N."/>
            <person name="Sisk P."/>
            <person name="Stolte C."/>
            <person name="Sykes S."/>
            <person name="Walk T."/>
            <person name="White J."/>
            <person name="Yandava C."/>
            <person name="Burger G."/>
            <person name="Gray M.W."/>
            <person name="Holland P.W.H."/>
            <person name="King N."/>
            <person name="Lang F.B.F."/>
            <person name="Roger A.J."/>
            <person name="Ruiz-Trillo I."/>
            <person name="Lander E."/>
            <person name="Nusbaum C."/>
        </authorList>
    </citation>
    <scope>NUCLEOTIDE SEQUENCE [LARGE SCALE GENOMIC DNA]</scope>
    <source>
        <strain evidence="4">ATCC 38327</strain>
    </source>
</reference>
<dbReference type="VEuPathDB" id="FungiDB:AMAG_06969"/>
<protein>
    <submittedName>
        <fullName evidence="3">Uncharacterized protein</fullName>
    </submittedName>
</protein>
<reference evidence="3 4" key="1">
    <citation type="submission" date="2009-11" db="EMBL/GenBank/DDBJ databases">
        <title>Annotation of Allomyces macrogynus ATCC 38327.</title>
        <authorList>
            <consortium name="The Broad Institute Genome Sequencing Platform"/>
            <person name="Russ C."/>
            <person name="Cuomo C."/>
            <person name="Burger G."/>
            <person name="Gray M.W."/>
            <person name="Holland P.W.H."/>
            <person name="King N."/>
            <person name="Lang F.B.F."/>
            <person name="Roger A.J."/>
            <person name="Ruiz-Trillo I."/>
            <person name="Young S.K."/>
            <person name="Zeng Q."/>
            <person name="Gargeya S."/>
            <person name="Fitzgerald M."/>
            <person name="Haas B."/>
            <person name="Abouelleil A."/>
            <person name="Alvarado L."/>
            <person name="Arachchi H.M."/>
            <person name="Berlin A."/>
            <person name="Chapman S.B."/>
            <person name="Gearin G."/>
            <person name="Goldberg J."/>
            <person name="Griggs A."/>
            <person name="Gujja S."/>
            <person name="Hansen M."/>
            <person name="Heiman D."/>
            <person name="Howarth C."/>
            <person name="Larimer J."/>
            <person name="Lui A."/>
            <person name="MacDonald P.J.P."/>
            <person name="McCowen C."/>
            <person name="Montmayeur A."/>
            <person name="Murphy C."/>
            <person name="Neiman D."/>
            <person name="Pearson M."/>
            <person name="Priest M."/>
            <person name="Roberts A."/>
            <person name="Saif S."/>
            <person name="Shea T."/>
            <person name="Sisk P."/>
            <person name="Stolte C."/>
            <person name="Sykes S."/>
            <person name="Wortman J."/>
            <person name="Nusbaum C."/>
            <person name="Birren B."/>
        </authorList>
    </citation>
    <scope>NUCLEOTIDE SEQUENCE [LARGE SCALE GENOMIC DNA]</scope>
    <source>
        <strain evidence="3 4">ATCC 38327</strain>
    </source>
</reference>
<sequence length="686" mass="68880">MASPPQTATFSFGPAPVLLTTAGRIAGVFPPPIADTAPVLRLCSVAGGGPSCLPPGIPDATSALPWGPLASCLRARCDESRAKLVRATDTAAATSFTTATAAMNDNASDLISCALDQCAPDLAAATSVLCVPLTHPSLLASGVYLAQMPADTPPALASLFTGYDHAMAVARQAALTAAAAANSNPNSNNATARVALTLPPGTSGGVDPPMPDSRISPASPALVAPDWINLGVCLPTLPVGAPCTASSHTAGDIPTALTSGPVGAMAVGTDLVAIRKAILVNLARNTSDASRSGPASTWADPVLWPSTCQNGHVAAARRPGQSCSATTDCLSGGCSNSNCLSTGGLIADVPGTSPAASAINPQQDSGNGSGNSSSSAPSSSLIAFLVVFILVTILLCTVMALVLVRTCRRLRTRRKAASDAAAAAAADADWDRNAGNDARPLSYLSQANAAAAVSASINLKAPHLAAVKRERVLRPADSRMLDAVVAVTDPYFHFADPSLLPTRIVRPDRGIDIEVIIDADPLPAYVAPDTPMRARWSTTNSDAAAAAEDPDAPPQESPASPLADMPAPPPPAWVTDAISSDPSSSGTPPAASSSSAAPESDDDDDNAPIITLVLPPTGASSSSSTGPAPPPSPGAAGSSSSAISAASSSSAVSAAAAAAAARDRERRRRSKYSENRASTMSNYEPS</sequence>
<organism evidence="3 4">
    <name type="scientific">Allomyces macrogynus (strain ATCC 38327)</name>
    <name type="common">Allomyces javanicus var. macrogynus</name>
    <dbReference type="NCBI Taxonomy" id="578462"/>
    <lineage>
        <taxon>Eukaryota</taxon>
        <taxon>Fungi</taxon>
        <taxon>Fungi incertae sedis</taxon>
        <taxon>Blastocladiomycota</taxon>
        <taxon>Blastocladiomycetes</taxon>
        <taxon>Blastocladiales</taxon>
        <taxon>Blastocladiaceae</taxon>
        <taxon>Allomyces</taxon>
    </lineage>
</organism>
<accession>A0A0L0SFS3</accession>
<proteinExistence type="predicted"/>
<keyword evidence="2" id="KW-0472">Membrane</keyword>
<evidence type="ECO:0000313" key="4">
    <source>
        <dbReference type="Proteomes" id="UP000054350"/>
    </source>
</evidence>
<evidence type="ECO:0000313" key="3">
    <source>
        <dbReference type="EMBL" id="KNE61220.1"/>
    </source>
</evidence>
<evidence type="ECO:0000256" key="2">
    <source>
        <dbReference type="SAM" id="Phobius"/>
    </source>
</evidence>